<name>A0A0V0XNB0_TRIPS</name>
<sequence>MPNLKTIYCTIAGLFGSTVIHEFEDMVIKKSPNFGEQCFAIFRRTAEFIEVLKIYPNDS</sequence>
<protein>
    <submittedName>
        <fullName evidence="1">Uncharacterized protein</fullName>
    </submittedName>
</protein>
<evidence type="ECO:0000313" key="2">
    <source>
        <dbReference type="Proteomes" id="UP000054815"/>
    </source>
</evidence>
<accession>A0A0V0XNB0</accession>
<organism evidence="1 2">
    <name type="scientific">Trichinella pseudospiralis</name>
    <name type="common">Parasitic roundworm</name>
    <dbReference type="NCBI Taxonomy" id="6337"/>
    <lineage>
        <taxon>Eukaryota</taxon>
        <taxon>Metazoa</taxon>
        <taxon>Ecdysozoa</taxon>
        <taxon>Nematoda</taxon>
        <taxon>Enoplea</taxon>
        <taxon>Dorylaimia</taxon>
        <taxon>Trichinellida</taxon>
        <taxon>Trichinellidae</taxon>
        <taxon>Trichinella</taxon>
    </lineage>
</organism>
<dbReference type="AlphaFoldDB" id="A0A0V0XNB0"/>
<reference evidence="1 2" key="1">
    <citation type="submission" date="2015-01" db="EMBL/GenBank/DDBJ databases">
        <title>Evolution of Trichinella species and genotypes.</title>
        <authorList>
            <person name="Korhonen P.K."/>
            <person name="Edoardo P."/>
            <person name="Giuseppe L.R."/>
            <person name="Gasser R.B."/>
        </authorList>
    </citation>
    <scope>NUCLEOTIDE SEQUENCE [LARGE SCALE GENOMIC DNA]</scope>
    <source>
        <strain evidence="1">ISS141</strain>
    </source>
</reference>
<dbReference type="EMBL" id="JYDU01000199">
    <property type="protein sequence ID" value="KRX89410.1"/>
    <property type="molecule type" value="Genomic_DNA"/>
</dbReference>
<dbReference type="Proteomes" id="UP000054815">
    <property type="component" value="Unassembled WGS sequence"/>
</dbReference>
<gene>
    <name evidence="1" type="ORF">T4E_10095</name>
</gene>
<evidence type="ECO:0000313" key="1">
    <source>
        <dbReference type="EMBL" id="KRX89410.1"/>
    </source>
</evidence>
<proteinExistence type="predicted"/>
<comment type="caution">
    <text evidence="1">The sequence shown here is derived from an EMBL/GenBank/DDBJ whole genome shotgun (WGS) entry which is preliminary data.</text>
</comment>